<sequence length="303" mass="34413">MQAEVQQRSGGYPVYCAQCSMYNYLPCKRGAYVCIRCKELLAPRDHVRALETRVAELEELREAEKYVDEAFWDTVDLSHLWSDSPCAVKEDERLREGEQSMGAEGNLPVVGTLLSHNVGVSSRTEVTSLGEETPVIRKRQVLVMGDSIIRNIDNDWENRMVTCLPGATVVDRSRYLHRLMCSAGEEPVVVVHVGTNDIGKGRRDVLEAKFRLLGKRLKSRTSMVAFSEMLPVPRAGLGRQAELQSLNAWMRRWCREEGFRIIRNWGNFWDTGSLYRKAGLHLNQSGSRLLALNIKKVAEQFLN</sequence>
<dbReference type="Gene3D" id="3.40.50.12700">
    <property type="match status" value="1"/>
</dbReference>
<dbReference type="InterPro" id="IPR013830">
    <property type="entry name" value="SGNH_hydro"/>
</dbReference>
<organism evidence="2 3">
    <name type="scientific">Chrysemys picta bellii</name>
    <name type="common">Western painted turtle</name>
    <name type="synonym">Emys bellii</name>
    <dbReference type="NCBI Taxonomy" id="8478"/>
    <lineage>
        <taxon>Eukaryota</taxon>
        <taxon>Metazoa</taxon>
        <taxon>Chordata</taxon>
        <taxon>Craniata</taxon>
        <taxon>Vertebrata</taxon>
        <taxon>Euteleostomi</taxon>
        <taxon>Archelosauria</taxon>
        <taxon>Testudinata</taxon>
        <taxon>Testudines</taxon>
        <taxon>Cryptodira</taxon>
        <taxon>Durocryptodira</taxon>
        <taxon>Testudinoidea</taxon>
        <taxon>Emydidae</taxon>
        <taxon>Chrysemys</taxon>
    </lineage>
</organism>
<name>A0A8C3IA66_CHRPI</name>
<dbReference type="Pfam" id="PF13472">
    <property type="entry name" value="Lipase_GDSL_2"/>
    <property type="match status" value="1"/>
</dbReference>
<feature type="domain" description="SGNH hydrolase-type esterase" evidence="1">
    <location>
        <begin position="156"/>
        <end position="289"/>
    </location>
</feature>
<reference evidence="2" key="3">
    <citation type="submission" date="2025-09" db="UniProtKB">
        <authorList>
            <consortium name="Ensembl"/>
        </authorList>
    </citation>
    <scope>IDENTIFICATION</scope>
</reference>
<reference evidence="2" key="2">
    <citation type="submission" date="2025-08" db="UniProtKB">
        <authorList>
            <consortium name="Ensembl"/>
        </authorList>
    </citation>
    <scope>IDENTIFICATION</scope>
</reference>
<keyword evidence="3" id="KW-1185">Reference proteome</keyword>
<evidence type="ECO:0000259" key="1">
    <source>
        <dbReference type="Pfam" id="PF13472"/>
    </source>
</evidence>
<dbReference type="GeneTree" id="ENSGT01150000287390"/>
<protein>
    <recommendedName>
        <fullName evidence="1">SGNH hydrolase-type esterase domain-containing protein</fullName>
    </recommendedName>
</protein>
<evidence type="ECO:0000313" key="2">
    <source>
        <dbReference type="Ensembl" id="ENSCPBP00000029424.1"/>
    </source>
</evidence>
<reference evidence="2" key="1">
    <citation type="journal article" date="2015" name="Genome Biol. Evol.">
        <title>Physical Mapping and Refinement of the Painted Turtle Genome (Chrysemys picta) Inform Amniote Genome Evolution and Challenge Turtle-Bird Chromosomal Conservation.</title>
        <authorList>
            <person name="Badenhorst D."/>
            <person name="Hillier L.W."/>
            <person name="Literman R."/>
            <person name="Montiel E.E."/>
            <person name="Radhakrishnan S."/>
            <person name="Shen Y."/>
            <person name="Minx P."/>
            <person name="Janes D.E."/>
            <person name="Warren W.C."/>
            <person name="Edwards S.V."/>
            <person name="Valenzuela N."/>
        </authorList>
    </citation>
    <scope>NUCLEOTIDE SEQUENCE [LARGE SCALE GENOMIC DNA]</scope>
</reference>
<dbReference type="Gene3D" id="3.40.50.12690">
    <property type="match status" value="1"/>
</dbReference>
<dbReference type="Proteomes" id="UP000694380">
    <property type="component" value="Chromosome 1"/>
</dbReference>
<dbReference type="AlphaFoldDB" id="A0A8C3IA66"/>
<dbReference type="Ensembl" id="ENSCPBT00000034633.1">
    <property type="protein sequence ID" value="ENSCPBP00000029424.1"/>
    <property type="gene ID" value="ENSCPBG00000020742.1"/>
</dbReference>
<dbReference type="CDD" id="cd00229">
    <property type="entry name" value="SGNH_hydrolase"/>
    <property type="match status" value="1"/>
</dbReference>
<proteinExistence type="predicted"/>
<dbReference type="OMA" id="RNIDNDW"/>
<evidence type="ECO:0000313" key="3">
    <source>
        <dbReference type="Proteomes" id="UP000694380"/>
    </source>
</evidence>
<accession>A0A8C3IA66</accession>
<dbReference type="SUPFAM" id="SSF52266">
    <property type="entry name" value="SGNH hydrolase"/>
    <property type="match status" value="1"/>
</dbReference>